<sequence>MNSIVAVLVLVLSSAAAVPVPDQEQGPVRGESPQSAYLGLPSGSDEIVSPIDISFSCAHRSLGYYADVGNECKIFHVCNPVLLSDGQVAMMQYSFVCPNGTLFDQQSLTCTAPPGTAPCVQAESFYYLNRHVGQVGAAGVPVASPPVQPELQRPAVVPEPKHETPVHQQQLAPPADSKPAGGDDSVVRPASYYGGKGN</sequence>
<name>A0A9D4PF97_RHISA</name>
<feature type="region of interest" description="Disordered" evidence="1">
    <location>
        <begin position="146"/>
        <end position="198"/>
    </location>
</feature>
<protein>
    <recommendedName>
        <fullName evidence="3">Chitin-binding type-2 domain-containing protein</fullName>
    </recommendedName>
</protein>
<dbReference type="OrthoDB" id="6407151at2759"/>
<evidence type="ECO:0000313" key="4">
    <source>
        <dbReference type="EMBL" id="KAH7939102.1"/>
    </source>
</evidence>
<feature type="domain" description="Chitin-binding type-2" evidence="3">
    <location>
        <begin position="54"/>
        <end position="121"/>
    </location>
</feature>
<reference evidence="4" key="2">
    <citation type="submission" date="2021-09" db="EMBL/GenBank/DDBJ databases">
        <authorList>
            <person name="Jia N."/>
            <person name="Wang J."/>
            <person name="Shi W."/>
            <person name="Du L."/>
            <person name="Sun Y."/>
            <person name="Zhan W."/>
            <person name="Jiang J."/>
            <person name="Wang Q."/>
            <person name="Zhang B."/>
            <person name="Ji P."/>
            <person name="Sakyi L.B."/>
            <person name="Cui X."/>
            <person name="Yuan T."/>
            <person name="Jiang B."/>
            <person name="Yang W."/>
            <person name="Lam T.T.-Y."/>
            <person name="Chang Q."/>
            <person name="Ding S."/>
            <person name="Wang X."/>
            <person name="Zhu J."/>
            <person name="Ruan X."/>
            <person name="Zhao L."/>
            <person name="Wei J."/>
            <person name="Que T."/>
            <person name="Du C."/>
            <person name="Cheng J."/>
            <person name="Dai P."/>
            <person name="Han X."/>
            <person name="Huang E."/>
            <person name="Gao Y."/>
            <person name="Liu J."/>
            <person name="Shao H."/>
            <person name="Ye R."/>
            <person name="Li L."/>
            <person name="Wei W."/>
            <person name="Wang X."/>
            <person name="Wang C."/>
            <person name="Huo Q."/>
            <person name="Li W."/>
            <person name="Guo W."/>
            <person name="Chen H."/>
            <person name="Chen S."/>
            <person name="Zhou L."/>
            <person name="Zhou L."/>
            <person name="Ni X."/>
            <person name="Tian J."/>
            <person name="Zhou Y."/>
            <person name="Sheng Y."/>
            <person name="Liu T."/>
            <person name="Pan Y."/>
            <person name="Xia L."/>
            <person name="Li J."/>
            <person name="Zhao F."/>
            <person name="Cao W."/>
        </authorList>
    </citation>
    <scope>NUCLEOTIDE SEQUENCE</scope>
    <source>
        <strain evidence="4">Rsan-2018</strain>
        <tissue evidence="4">Larvae</tissue>
    </source>
</reference>
<gene>
    <name evidence="4" type="ORF">HPB52_005865</name>
</gene>
<dbReference type="PANTHER" id="PTHR22933">
    <property type="entry name" value="FI18007P1-RELATED"/>
    <property type="match status" value="1"/>
</dbReference>
<dbReference type="AlphaFoldDB" id="A0A9D4PF97"/>
<feature type="signal peptide" evidence="2">
    <location>
        <begin position="1"/>
        <end position="17"/>
    </location>
</feature>
<feature type="chain" id="PRO_5039425425" description="Chitin-binding type-2 domain-containing protein" evidence="2">
    <location>
        <begin position="18"/>
        <end position="198"/>
    </location>
</feature>
<dbReference type="Pfam" id="PF01607">
    <property type="entry name" value="CBM_14"/>
    <property type="match status" value="1"/>
</dbReference>
<dbReference type="GO" id="GO:0008061">
    <property type="term" value="F:chitin binding"/>
    <property type="evidence" value="ECO:0007669"/>
    <property type="project" value="InterPro"/>
</dbReference>
<dbReference type="PANTHER" id="PTHR22933:SF43">
    <property type="entry name" value="LP10131P"/>
    <property type="match status" value="1"/>
</dbReference>
<dbReference type="Gene3D" id="2.170.140.10">
    <property type="entry name" value="Chitin binding domain"/>
    <property type="match status" value="1"/>
</dbReference>
<keyword evidence="2" id="KW-0732">Signal</keyword>
<evidence type="ECO:0000313" key="5">
    <source>
        <dbReference type="Proteomes" id="UP000821837"/>
    </source>
</evidence>
<dbReference type="InterPro" id="IPR036508">
    <property type="entry name" value="Chitin-bd_dom_sf"/>
</dbReference>
<proteinExistence type="predicted"/>
<evidence type="ECO:0000256" key="1">
    <source>
        <dbReference type="SAM" id="MobiDB-lite"/>
    </source>
</evidence>
<evidence type="ECO:0000256" key="2">
    <source>
        <dbReference type="SAM" id="SignalP"/>
    </source>
</evidence>
<comment type="caution">
    <text evidence="4">The sequence shown here is derived from an EMBL/GenBank/DDBJ whole genome shotgun (WGS) entry which is preliminary data.</text>
</comment>
<accession>A0A9D4PF97</accession>
<reference evidence="4" key="1">
    <citation type="journal article" date="2020" name="Cell">
        <title>Large-Scale Comparative Analyses of Tick Genomes Elucidate Their Genetic Diversity and Vector Capacities.</title>
        <authorList>
            <consortium name="Tick Genome and Microbiome Consortium (TIGMIC)"/>
            <person name="Jia N."/>
            <person name="Wang J."/>
            <person name="Shi W."/>
            <person name="Du L."/>
            <person name="Sun Y."/>
            <person name="Zhan W."/>
            <person name="Jiang J.F."/>
            <person name="Wang Q."/>
            <person name="Zhang B."/>
            <person name="Ji P."/>
            <person name="Bell-Sakyi L."/>
            <person name="Cui X.M."/>
            <person name="Yuan T.T."/>
            <person name="Jiang B.G."/>
            <person name="Yang W.F."/>
            <person name="Lam T.T."/>
            <person name="Chang Q.C."/>
            <person name="Ding S.J."/>
            <person name="Wang X.J."/>
            <person name="Zhu J.G."/>
            <person name="Ruan X.D."/>
            <person name="Zhao L."/>
            <person name="Wei J.T."/>
            <person name="Ye R.Z."/>
            <person name="Que T.C."/>
            <person name="Du C.H."/>
            <person name="Zhou Y.H."/>
            <person name="Cheng J.X."/>
            <person name="Dai P.F."/>
            <person name="Guo W.B."/>
            <person name="Han X.H."/>
            <person name="Huang E.J."/>
            <person name="Li L.F."/>
            <person name="Wei W."/>
            <person name="Gao Y.C."/>
            <person name="Liu J.Z."/>
            <person name="Shao H.Z."/>
            <person name="Wang X."/>
            <person name="Wang C.C."/>
            <person name="Yang T.C."/>
            <person name="Huo Q.B."/>
            <person name="Li W."/>
            <person name="Chen H.Y."/>
            <person name="Chen S.E."/>
            <person name="Zhou L.G."/>
            <person name="Ni X.B."/>
            <person name="Tian J.H."/>
            <person name="Sheng Y."/>
            <person name="Liu T."/>
            <person name="Pan Y.S."/>
            <person name="Xia L.Y."/>
            <person name="Li J."/>
            <person name="Zhao F."/>
            <person name="Cao W.C."/>
        </authorList>
    </citation>
    <scope>NUCLEOTIDE SEQUENCE</scope>
    <source>
        <strain evidence="4">Rsan-2018</strain>
    </source>
</reference>
<organism evidence="4 5">
    <name type="scientific">Rhipicephalus sanguineus</name>
    <name type="common">Brown dog tick</name>
    <name type="synonym">Ixodes sanguineus</name>
    <dbReference type="NCBI Taxonomy" id="34632"/>
    <lineage>
        <taxon>Eukaryota</taxon>
        <taxon>Metazoa</taxon>
        <taxon>Ecdysozoa</taxon>
        <taxon>Arthropoda</taxon>
        <taxon>Chelicerata</taxon>
        <taxon>Arachnida</taxon>
        <taxon>Acari</taxon>
        <taxon>Parasitiformes</taxon>
        <taxon>Ixodida</taxon>
        <taxon>Ixodoidea</taxon>
        <taxon>Ixodidae</taxon>
        <taxon>Rhipicephalinae</taxon>
        <taxon>Rhipicephalus</taxon>
        <taxon>Rhipicephalus</taxon>
    </lineage>
</organism>
<dbReference type="SUPFAM" id="SSF57625">
    <property type="entry name" value="Invertebrate chitin-binding proteins"/>
    <property type="match status" value="1"/>
</dbReference>
<evidence type="ECO:0000259" key="3">
    <source>
        <dbReference type="PROSITE" id="PS50940"/>
    </source>
</evidence>
<dbReference type="InterPro" id="IPR052976">
    <property type="entry name" value="Scoloptoxin-like"/>
</dbReference>
<dbReference type="OMA" id="IGNECKI"/>
<dbReference type="GO" id="GO:0005576">
    <property type="term" value="C:extracellular region"/>
    <property type="evidence" value="ECO:0007669"/>
    <property type="project" value="InterPro"/>
</dbReference>
<dbReference type="VEuPathDB" id="VectorBase:RSAN_040044"/>
<keyword evidence="5" id="KW-1185">Reference proteome</keyword>
<dbReference type="Proteomes" id="UP000821837">
    <property type="component" value="Chromosome 8"/>
</dbReference>
<dbReference type="PROSITE" id="PS50940">
    <property type="entry name" value="CHIT_BIND_II"/>
    <property type="match status" value="1"/>
</dbReference>
<dbReference type="InterPro" id="IPR002557">
    <property type="entry name" value="Chitin-bd_dom"/>
</dbReference>
<dbReference type="EMBL" id="JABSTV010001254">
    <property type="protein sequence ID" value="KAH7939102.1"/>
    <property type="molecule type" value="Genomic_DNA"/>
</dbReference>